<evidence type="ECO:0000256" key="4">
    <source>
        <dbReference type="ARBA" id="ARBA00023317"/>
    </source>
</evidence>
<keyword evidence="2 5" id="KW-0831">Ubiquinone biosynthesis</keyword>
<dbReference type="HAMAP" id="MF_01632">
    <property type="entry name" value="UbiC"/>
    <property type="match status" value="1"/>
</dbReference>
<comment type="catalytic activity">
    <reaction evidence="5">
        <text>chorismate = 4-hydroxybenzoate + pyruvate</text>
        <dbReference type="Rhea" id="RHEA:16505"/>
        <dbReference type="ChEBI" id="CHEBI:15361"/>
        <dbReference type="ChEBI" id="CHEBI:17879"/>
        <dbReference type="ChEBI" id="CHEBI:29748"/>
        <dbReference type="EC" id="4.1.3.40"/>
    </reaction>
</comment>
<dbReference type="PANTHER" id="PTHR38683">
    <property type="entry name" value="CHORISMATE PYRUVATE-LYASE"/>
    <property type="match status" value="1"/>
</dbReference>
<feature type="binding site" evidence="5">
    <location>
        <position position="74"/>
    </location>
    <ligand>
        <name>substrate</name>
    </ligand>
</feature>
<evidence type="ECO:0000256" key="1">
    <source>
        <dbReference type="ARBA" id="ARBA00022490"/>
    </source>
</evidence>
<dbReference type="GO" id="GO:0008813">
    <property type="term" value="F:chorismate lyase activity"/>
    <property type="evidence" value="ECO:0007669"/>
    <property type="project" value="UniProtKB-EC"/>
</dbReference>
<evidence type="ECO:0000256" key="5">
    <source>
        <dbReference type="HAMAP-Rule" id="MF_01632"/>
    </source>
</evidence>
<dbReference type="Proteomes" id="UP001168613">
    <property type="component" value="Unassembled WGS sequence"/>
</dbReference>
<name>A0ABT8EK27_9BURK</name>
<evidence type="ECO:0000313" key="7">
    <source>
        <dbReference type="Proteomes" id="UP001168613"/>
    </source>
</evidence>
<keyword evidence="4 5" id="KW-0670">Pyruvate</keyword>
<dbReference type="InterPro" id="IPR007440">
    <property type="entry name" value="Chorismate--pyruvate_lyase"/>
</dbReference>
<comment type="caution">
    <text evidence="6">The sequence shown here is derived from an EMBL/GenBank/DDBJ whole genome shotgun (WGS) entry which is preliminary data.</text>
</comment>
<dbReference type="Pfam" id="PF04345">
    <property type="entry name" value="Chor_lyase"/>
    <property type="match status" value="1"/>
</dbReference>
<comment type="caution">
    <text evidence="5">Lacks conserved residue(s) required for the propagation of feature annotation.</text>
</comment>
<organism evidence="6 7">
    <name type="scientific">Alcaligenes endophyticus</name>
    <dbReference type="NCBI Taxonomy" id="1929088"/>
    <lineage>
        <taxon>Bacteria</taxon>
        <taxon>Pseudomonadati</taxon>
        <taxon>Pseudomonadota</taxon>
        <taxon>Betaproteobacteria</taxon>
        <taxon>Burkholderiales</taxon>
        <taxon>Alcaligenaceae</taxon>
        <taxon>Alcaligenes</taxon>
    </lineage>
</organism>
<reference evidence="6" key="1">
    <citation type="submission" date="2021-11" db="EMBL/GenBank/DDBJ databases">
        <title>Draft genome sequence of Alcaligenes endophyticus type strain CCUG 75668T.</title>
        <authorList>
            <person name="Salva-Serra F."/>
            <person name="Duran R.E."/>
            <person name="Seeger M."/>
            <person name="Moore E.R.B."/>
            <person name="Jaen-Luchoro D."/>
        </authorList>
    </citation>
    <scope>NUCLEOTIDE SEQUENCE</scope>
    <source>
        <strain evidence="6">CCUG 75668</strain>
    </source>
</reference>
<keyword evidence="7" id="KW-1185">Reference proteome</keyword>
<keyword evidence="1 5" id="KW-0963">Cytoplasm</keyword>
<sequence>MKFHCIEKKPWQQHLRPSYSPLQKYWLHRPGALTDGLRQLGQVELNVVREYATGLKEDEAWLLDRACPAPVWVREVRMAIDGVLCVVARSFTPLVDSHGLWQGMRRLRQRPLADMLYNDAQIQRSAFLSCRLHAHMPLYRTVRLSALQHGSPHPPAPTQILARCSVFWRQGSPLLVAESFTPEFWHIAMD</sequence>
<dbReference type="PANTHER" id="PTHR38683:SF1">
    <property type="entry name" value="CHORISMATE PYRUVATE-LYASE"/>
    <property type="match status" value="1"/>
</dbReference>
<evidence type="ECO:0000256" key="3">
    <source>
        <dbReference type="ARBA" id="ARBA00023239"/>
    </source>
</evidence>
<evidence type="ECO:0000313" key="6">
    <source>
        <dbReference type="EMBL" id="MDN4121638.1"/>
    </source>
</evidence>
<gene>
    <name evidence="5" type="primary">ubiC</name>
    <name evidence="6" type="ORF">LMS43_10085</name>
</gene>
<dbReference type="InterPro" id="IPR028978">
    <property type="entry name" value="Chorismate_lyase_/UTRA_dom_sf"/>
</dbReference>
<dbReference type="SUPFAM" id="SSF64288">
    <property type="entry name" value="Chorismate lyase-like"/>
    <property type="match status" value="1"/>
</dbReference>
<comment type="similarity">
    <text evidence="5">Belongs to the UbiC family.</text>
</comment>
<feature type="binding site" evidence="5">
    <location>
        <position position="178"/>
    </location>
    <ligand>
        <name>substrate</name>
    </ligand>
</feature>
<comment type="function">
    <text evidence="5">Removes the pyruvyl group from chorismate, with concomitant aromatization of the ring, to provide 4-hydroxybenzoate (4HB) for the ubiquinone pathway.</text>
</comment>
<accession>A0ABT8EK27</accession>
<dbReference type="RefSeq" id="WP_266124305.1">
    <property type="nucleotide sequence ID" value="NZ_JAJHNU010000002.1"/>
</dbReference>
<dbReference type="Gene3D" id="3.40.1410.10">
    <property type="entry name" value="Chorismate lyase-like"/>
    <property type="match status" value="1"/>
</dbReference>
<evidence type="ECO:0000256" key="2">
    <source>
        <dbReference type="ARBA" id="ARBA00022688"/>
    </source>
</evidence>
<comment type="subcellular location">
    <subcellularLocation>
        <location evidence="5">Cytoplasm</location>
    </subcellularLocation>
</comment>
<dbReference type="EMBL" id="JAJHNU010000002">
    <property type="protein sequence ID" value="MDN4121638.1"/>
    <property type="molecule type" value="Genomic_DNA"/>
</dbReference>
<dbReference type="EC" id="4.1.3.40" evidence="5"/>
<feature type="binding site" evidence="5">
    <location>
        <position position="112"/>
    </location>
    <ligand>
        <name>substrate</name>
    </ligand>
</feature>
<proteinExistence type="inferred from homology"/>
<keyword evidence="3 5" id="KW-0456">Lyase</keyword>
<comment type="pathway">
    <text evidence="5">Cofactor biosynthesis; ubiquinone biosynthesis.</text>
</comment>
<protein>
    <recommendedName>
        <fullName evidence="5">Probable chorismate pyruvate-lyase</fullName>
        <shortName evidence="5">CL</shortName>
        <shortName evidence="5">CPL</shortName>
        <ecNumber evidence="5">4.1.3.40</ecNumber>
    </recommendedName>
</protein>